<reference evidence="8 9" key="1">
    <citation type="journal article" date="2017" name="Nat. Ecol. Evol.">
        <title>Scallop genome provides insights into evolution of bilaterian karyotype and development.</title>
        <authorList>
            <person name="Wang S."/>
            <person name="Zhang J."/>
            <person name="Jiao W."/>
            <person name="Li J."/>
            <person name="Xun X."/>
            <person name="Sun Y."/>
            <person name="Guo X."/>
            <person name="Huan P."/>
            <person name="Dong B."/>
            <person name="Zhang L."/>
            <person name="Hu X."/>
            <person name="Sun X."/>
            <person name="Wang J."/>
            <person name="Zhao C."/>
            <person name="Wang Y."/>
            <person name="Wang D."/>
            <person name="Huang X."/>
            <person name="Wang R."/>
            <person name="Lv J."/>
            <person name="Li Y."/>
            <person name="Zhang Z."/>
            <person name="Liu B."/>
            <person name="Lu W."/>
            <person name="Hui Y."/>
            <person name="Liang J."/>
            <person name="Zhou Z."/>
            <person name="Hou R."/>
            <person name="Li X."/>
            <person name="Liu Y."/>
            <person name="Li H."/>
            <person name="Ning X."/>
            <person name="Lin Y."/>
            <person name="Zhao L."/>
            <person name="Xing Q."/>
            <person name="Dou J."/>
            <person name="Li Y."/>
            <person name="Mao J."/>
            <person name="Guo H."/>
            <person name="Dou H."/>
            <person name="Li T."/>
            <person name="Mu C."/>
            <person name="Jiang W."/>
            <person name="Fu Q."/>
            <person name="Fu X."/>
            <person name="Miao Y."/>
            <person name="Liu J."/>
            <person name="Yu Q."/>
            <person name="Li R."/>
            <person name="Liao H."/>
            <person name="Li X."/>
            <person name="Kong Y."/>
            <person name="Jiang Z."/>
            <person name="Chourrout D."/>
            <person name="Li R."/>
            <person name="Bao Z."/>
        </authorList>
    </citation>
    <scope>NUCLEOTIDE SEQUENCE [LARGE SCALE GENOMIC DNA]</scope>
    <source>
        <strain evidence="8 9">PY_sf001</strain>
    </source>
</reference>
<feature type="domain" description="DNA2/NAM7 helicase-like C-terminal" evidence="7">
    <location>
        <begin position="428"/>
        <end position="615"/>
    </location>
</feature>
<dbReference type="GO" id="GO:0005694">
    <property type="term" value="C:chromosome"/>
    <property type="evidence" value="ECO:0007669"/>
    <property type="project" value="UniProtKB-ARBA"/>
</dbReference>
<dbReference type="EMBL" id="NEDP02000461">
    <property type="protein sequence ID" value="OWF55838.1"/>
    <property type="molecule type" value="Genomic_DNA"/>
</dbReference>
<feature type="domain" description="DNA2/NAM7 helicase helicase" evidence="6">
    <location>
        <begin position="133"/>
        <end position="420"/>
    </location>
</feature>
<dbReference type="GO" id="GO:0001147">
    <property type="term" value="F:transcription termination site sequence-specific DNA binding"/>
    <property type="evidence" value="ECO:0007669"/>
    <property type="project" value="TreeGrafter"/>
</dbReference>
<dbReference type="GO" id="GO:0004386">
    <property type="term" value="F:helicase activity"/>
    <property type="evidence" value="ECO:0007669"/>
    <property type="project" value="UniProtKB-KW"/>
</dbReference>
<dbReference type="AlphaFoldDB" id="A0A210R4M4"/>
<dbReference type="GO" id="GO:0005524">
    <property type="term" value="F:ATP binding"/>
    <property type="evidence" value="ECO:0007669"/>
    <property type="project" value="UniProtKB-KW"/>
</dbReference>
<dbReference type="PANTHER" id="PTHR10887:SF495">
    <property type="entry name" value="HELICASE SENATAXIN ISOFORM X1-RELATED"/>
    <property type="match status" value="1"/>
</dbReference>
<dbReference type="InterPro" id="IPR027417">
    <property type="entry name" value="P-loop_NTPase"/>
</dbReference>
<evidence type="ECO:0000313" key="8">
    <source>
        <dbReference type="EMBL" id="OWF55838.1"/>
    </source>
</evidence>
<keyword evidence="1" id="KW-0547">Nucleotide-binding</keyword>
<evidence type="ECO:0000256" key="5">
    <source>
        <dbReference type="SAM" id="Coils"/>
    </source>
</evidence>
<evidence type="ECO:0000259" key="6">
    <source>
        <dbReference type="Pfam" id="PF13086"/>
    </source>
</evidence>
<dbReference type="GO" id="GO:0016787">
    <property type="term" value="F:hydrolase activity"/>
    <property type="evidence" value="ECO:0007669"/>
    <property type="project" value="UniProtKB-KW"/>
</dbReference>
<proteinExistence type="predicted"/>
<dbReference type="Gene3D" id="3.40.50.300">
    <property type="entry name" value="P-loop containing nucleotide triphosphate hydrolases"/>
    <property type="match status" value="2"/>
</dbReference>
<evidence type="ECO:0000256" key="3">
    <source>
        <dbReference type="ARBA" id="ARBA00022806"/>
    </source>
</evidence>
<name>A0A210R4M4_MIZYE</name>
<dbReference type="GO" id="GO:0006369">
    <property type="term" value="P:termination of RNA polymerase II transcription"/>
    <property type="evidence" value="ECO:0007669"/>
    <property type="project" value="TreeGrafter"/>
</dbReference>
<dbReference type="OrthoDB" id="6513042at2759"/>
<gene>
    <name evidence="8" type="ORF">KP79_PYT00187</name>
</gene>
<dbReference type="CDD" id="cd18042">
    <property type="entry name" value="DEXXQc_SETX"/>
    <property type="match status" value="1"/>
</dbReference>
<keyword evidence="4" id="KW-0067">ATP-binding</keyword>
<evidence type="ECO:0000256" key="2">
    <source>
        <dbReference type="ARBA" id="ARBA00022801"/>
    </source>
</evidence>
<keyword evidence="5" id="KW-0175">Coiled coil</keyword>
<evidence type="ECO:0000313" key="9">
    <source>
        <dbReference type="Proteomes" id="UP000242188"/>
    </source>
</evidence>
<dbReference type="Pfam" id="PF13087">
    <property type="entry name" value="AAA_12"/>
    <property type="match status" value="1"/>
</dbReference>
<accession>A0A210R4M4</accession>
<evidence type="ECO:0000256" key="1">
    <source>
        <dbReference type="ARBA" id="ARBA00022741"/>
    </source>
</evidence>
<dbReference type="Pfam" id="PF13086">
    <property type="entry name" value="AAA_11"/>
    <property type="match status" value="1"/>
</dbReference>
<dbReference type="InterPro" id="IPR041679">
    <property type="entry name" value="DNA2/NAM7-like_C"/>
</dbReference>
<dbReference type="STRING" id="6573.A0A210R4M4"/>
<organism evidence="8 9">
    <name type="scientific">Mizuhopecten yessoensis</name>
    <name type="common">Japanese scallop</name>
    <name type="synonym">Patinopecten yessoensis</name>
    <dbReference type="NCBI Taxonomy" id="6573"/>
    <lineage>
        <taxon>Eukaryota</taxon>
        <taxon>Metazoa</taxon>
        <taxon>Spiralia</taxon>
        <taxon>Lophotrochozoa</taxon>
        <taxon>Mollusca</taxon>
        <taxon>Bivalvia</taxon>
        <taxon>Autobranchia</taxon>
        <taxon>Pteriomorphia</taxon>
        <taxon>Pectinida</taxon>
        <taxon>Pectinoidea</taxon>
        <taxon>Pectinidae</taxon>
        <taxon>Mizuhopecten</taxon>
    </lineage>
</organism>
<feature type="coiled-coil region" evidence="5">
    <location>
        <begin position="292"/>
        <end position="326"/>
    </location>
</feature>
<keyword evidence="2" id="KW-0378">Hydrolase</keyword>
<dbReference type="CDD" id="cd18808">
    <property type="entry name" value="SF1_C_Upf1"/>
    <property type="match status" value="1"/>
</dbReference>
<dbReference type="FunFam" id="3.40.50.300:FF:000326">
    <property type="entry name" value="P-loop containing nucleoside triphosphate hydrolase"/>
    <property type="match status" value="1"/>
</dbReference>
<evidence type="ECO:0000256" key="4">
    <source>
        <dbReference type="ARBA" id="ARBA00022840"/>
    </source>
</evidence>
<dbReference type="PANTHER" id="PTHR10887">
    <property type="entry name" value="DNA2/NAM7 HELICASE FAMILY"/>
    <property type="match status" value="1"/>
</dbReference>
<keyword evidence="3 8" id="KW-0347">Helicase</keyword>
<dbReference type="InterPro" id="IPR045055">
    <property type="entry name" value="DNA2/NAM7-like"/>
</dbReference>
<sequence>MPDPAQPSGPLQYVQRATFGFIERVTHHKAQDIPQLYNGLPLLREDAQALGNQNVATLKLKLKIRNGRNIRMAPQPATLQRVVSLVSIVRQYNALVELRRNVLWRHILEPGRADVFAEIQPVTETLRTQLRGYNPSQQRAICTAAKVAMQPVNLPRVCLLQGPPGTGKSHTIVGIVDKIIRDTQGKGRICLCTPSNAAVDEVIRRLISHKKRVTRDPNQLPYGLRVVRIGKMSSVHKDVAKHTFSEIVHGHIQNEIARKKEKNFPQSSQRELASLAEKISVLSNQLEHMDPADTNNVHRKRLQADLQKLEQKKADLKYQYRNINKSTSLTPAEEYEIKKNVLWRAHVICGTLNSFGSGSVQNLLRSRHPGDQSSFFFNCIIMDEASQATELDCLIPLQYGTSKLIMVGDPEQLSPTVLSRKAEQKCFGQSMFERMYGYYKYKEHNPVILLDTQYRMNPEIAAFPSQYVYEGRLLSDRCVEERGHNFPLKPYLVFNIDEGQEQSSQAGSIKNEAEAHFVAMLCHKIIRHTDIPQTDIGIIAPYQSQKSLIVDYLRQWKMASIEVGTVDGFQGREKEVIIMSCVRASSSGGIGFVGNRKRMNVALTRARSAMYVVGNLSSLERPGGDWRILIDDARNRSVVLECGEISHYV</sequence>
<evidence type="ECO:0000259" key="7">
    <source>
        <dbReference type="Pfam" id="PF13087"/>
    </source>
</evidence>
<protein>
    <submittedName>
        <fullName evidence="8">Helicase senataxin</fullName>
    </submittedName>
</protein>
<dbReference type="Proteomes" id="UP000242188">
    <property type="component" value="Unassembled WGS sequence"/>
</dbReference>
<comment type="caution">
    <text evidence="8">The sequence shown here is derived from an EMBL/GenBank/DDBJ whole genome shotgun (WGS) entry which is preliminary data.</text>
</comment>
<dbReference type="GO" id="GO:0016604">
    <property type="term" value="C:nuclear body"/>
    <property type="evidence" value="ECO:0007669"/>
    <property type="project" value="TreeGrafter"/>
</dbReference>
<dbReference type="InterPro" id="IPR041677">
    <property type="entry name" value="DNA2/NAM7_AAA_11"/>
</dbReference>
<keyword evidence="9" id="KW-1185">Reference proteome</keyword>
<dbReference type="SUPFAM" id="SSF52540">
    <property type="entry name" value="P-loop containing nucleoside triphosphate hydrolases"/>
    <property type="match status" value="1"/>
</dbReference>
<dbReference type="InterPro" id="IPR047187">
    <property type="entry name" value="SF1_C_Upf1"/>
</dbReference>